<keyword evidence="1" id="KW-0732">Signal</keyword>
<keyword evidence="3" id="KW-1185">Reference proteome</keyword>
<evidence type="ECO:0008006" key="4">
    <source>
        <dbReference type="Google" id="ProtNLM"/>
    </source>
</evidence>
<dbReference type="Proteomes" id="UP000292935">
    <property type="component" value="Unassembled WGS sequence"/>
</dbReference>
<feature type="chain" id="PRO_5038820066" description="WxL domain-containing protein" evidence="1">
    <location>
        <begin position="33"/>
        <end position="214"/>
    </location>
</feature>
<dbReference type="EMBL" id="SDPO01000002">
    <property type="protein sequence ID" value="RXZ49128.1"/>
    <property type="molecule type" value="Genomic_DNA"/>
</dbReference>
<dbReference type="OrthoDB" id="3696279at2"/>
<comment type="caution">
    <text evidence="2">The sequence shown here is derived from an EMBL/GenBank/DDBJ whole genome shotgun (WGS) entry which is preliminary data.</text>
</comment>
<protein>
    <recommendedName>
        <fullName evidence="4">WxL domain-containing protein</fullName>
    </recommendedName>
</protein>
<dbReference type="RefSeq" id="WP_056006332.1">
    <property type="nucleotide sequence ID" value="NZ_SDPO01000002.1"/>
</dbReference>
<accession>A0A4Q2JSP7</accession>
<evidence type="ECO:0000313" key="2">
    <source>
        <dbReference type="EMBL" id="RXZ49128.1"/>
    </source>
</evidence>
<organism evidence="2 3">
    <name type="scientific">Agromyces fucosus</name>
    <dbReference type="NCBI Taxonomy" id="41985"/>
    <lineage>
        <taxon>Bacteria</taxon>
        <taxon>Bacillati</taxon>
        <taxon>Actinomycetota</taxon>
        <taxon>Actinomycetes</taxon>
        <taxon>Micrococcales</taxon>
        <taxon>Microbacteriaceae</taxon>
        <taxon>Agromyces</taxon>
    </lineage>
</organism>
<evidence type="ECO:0000313" key="3">
    <source>
        <dbReference type="Proteomes" id="UP000292935"/>
    </source>
</evidence>
<gene>
    <name evidence="2" type="ORF">ESP57_09295</name>
</gene>
<sequence>MKKISTSTALRVTAVTFGALMLTAAGAAAANAADPVGDDSTVDVNVEVTELNEPGVLAMTVAGTSVTLAEDGSTDLVRQFTGTLPTVTVTDTRAAEDIPEGAAWYVLGSSTAFAGDAGQPDIGAGHLGWSPELIDGGESGLVAIGDEVDTVVDDDADPANNVGLVDQELFASAWNSGEIASEGAWTANAGLFLRTESSVAAGNYSSTLTLSLFE</sequence>
<evidence type="ECO:0000256" key="1">
    <source>
        <dbReference type="SAM" id="SignalP"/>
    </source>
</evidence>
<feature type="signal peptide" evidence="1">
    <location>
        <begin position="1"/>
        <end position="32"/>
    </location>
</feature>
<proteinExistence type="predicted"/>
<reference evidence="2 3" key="1">
    <citation type="submission" date="2019-01" db="EMBL/GenBank/DDBJ databases">
        <authorList>
            <person name="Li J."/>
        </authorList>
    </citation>
    <scope>NUCLEOTIDE SEQUENCE [LARGE SCALE GENOMIC DNA]</scope>
    <source>
        <strain evidence="2 3">CCUG 35506</strain>
    </source>
</reference>
<dbReference type="AlphaFoldDB" id="A0A4Q2JSP7"/>
<name>A0A4Q2JSP7_9MICO</name>